<feature type="domain" description="Reverse transcriptase" evidence="2">
    <location>
        <begin position="123"/>
        <end position="252"/>
    </location>
</feature>
<dbReference type="Pfam" id="PF00078">
    <property type="entry name" value="RVT_1"/>
    <property type="match status" value="1"/>
</dbReference>
<dbReference type="Gene3D" id="3.10.10.10">
    <property type="entry name" value="HIV Type 1 Reverse Transcriptase, subunit A, domain 1"/>
    <property type="match status" value="1"/>
</dbReference>
<evidence type="ECO:0000313" key="3">
    <source>
        <dbReference type="EMBL" id="GEU71061.1"/>
    </source>
</evidence>
<gene>
    <name evidence="3" type="ORF">Tci_043039</name>
</gene>
<comment type="caution">
    <text evidence="3">The sequence shown here is derived from an EMBL/GenBank/DDBJ whole genome shotgun (WGS) entry which is preliminary data.</text>
</comment>
<dbReference type="CDD" id="cd01647">
    <property type="entry name" value="RT_LTR"/>
    <property type="match status" value="1"/>
</dbReference>
<keyword evidence="3" id="KW-0808">Transferase</keyword>
<keyword evidence="1" id="KW-0175">Coiled coil</keyword>
<dbReference type="InterPro" id="IPR043502">
    <property type="entry name" value="DNA/RNA_pol_sf"/>
</dbReference>
<evidence type="ECO:0000256" key="1">
    <source>
        <dbReference type="SAM" id="Coils"/>
    </source>
</evidence>
<dbReference type="GO" id="GO:0003964">
    <property type="term" value="F:RNA-directed DNA polymerase activity"/>
    <property type="evidence" value="ECO:0007669"/>
    <property type="project" value="UniProtKB-KW"/>
</dbReference>
<feature type="coiled-coil region" evidence="1">
    <location>
        <begin position="415"/>
        <end position="463"/>
    </location>
</feature>
<evidence type="ECO:0000259" key="2">
    <source>
        <dbReference type="Pfam" id="PF00078"/>
    </source>
</evidence>
<dbReference type="InterPro" id="IPR000477">
    <property type="entry name" value="RT_dom"/>
</dbReference>
<dbReference type="InterPro" id="IPR053134">
    <property type="entry name" value="RNA-dir_DNA_polymerase"/>
</dbReference>
<proteinExistence type="predicted"/>
<dbReference type="PANTHER" id="PTHR24559">
    <property type="entry name" value="TRANSPOSON TY3-I GAG-POL POLYPROTEIN"/>
    <property type="match status" value="1"/>
</dbReference>
<dbReference type="InterPro" id="IPR043128">
    <property type="entry name" value="Rev_trsase/Diguanyl_cyclase"/>
</dbReference>
<protein>
    <submittedName>
        <fullName evidence="3">Reverse transcriptase domain-containing protein</fullName>
    </submittedName>
</protein>
<dbReference type="SUPFAM" id="SSF56672">
    <property type="entry name" value="DNA/RNA polymerases"/>
    <property type="match status" value="1"/>
</dbReference>
<name>A0A6L2MAQ6_TANCI</name>
<keyword evidence="3" id="KW-0548">Nucleotidyltransferase</keyword>
<dbReference type="AlphaFoldDB" id="A0A6L2MAQ6"/>
<accession>A0A6L2MAQ6</accession>
<sequence>MAPPCLLRDAPQKAYRKVRDPGKFLIPCDFPGMDRSFLRTGRALIYVYGEEITLRVNDEAVTFNLNQTMRYSSTYDDLSVNRIDIIDVAKEDPWVSPIHCVPKKGGITVVENENNVLNPTWLVTGWRVCIDYRKLNNATRKDHFPLPFMDQMLERLSGNEFYCFLVGFSQIPINPPDQEKTTFTCPYGTFAYRRMTFGLCNAPGTFQRCIMAIFHDMIEKSMEVFMNDFSVFGDSFSSCLSYLDTMLQRCGEPLNGFSPCQWCTCELCGNDLRDGFCSLCDSRNSCVYDPNLNSFDSPYDSYHPSHLIYETYSCESCGNDSHFGYDCSPQFPLNCESKPSYIQNYNSYPYDSPSFPQQYFCCENCGGPHENFHCQLMNQNFYEPNLCYNSISSDFDQFQPPQFLVIHQPPQKMSIQDMEDLKQQYLDEMKSLINSKHRDEIKIDELKANFNRISIKINKKEKLQQLEQVANLSTYPSQRFDSFCYDDDDDEDYTVAITPDFLITDSLIMENEHLDTILKTKSDELIKSSVENLVQNPSESEDECECDVPDCDDSQTTDFSTFSNSLFDDSTSSDDKSSHEEVIDEMSFKTYLNPLYDLDEEIISSEFNPIHNEDFDSTPRNDRFDTTSYLLESLLNRDTLMDSSTNFDSLLDKFSGELAHTDLIPLGINEANCDPEEDMHLVERLL</sequence>
<dbReference type="EMBL" id="BKCJ010006234">
    <property type="protein sequence ID" value="GEU71061.1"/>
    <property type="molecule type" value="Genomic_DNA"/>
</dbReference>
<dbReference type="Gene3D" id="3.30.70.270">
    <property type="match status" value="1"/>
</dbReference>
<organism evidence="3">
    <name type="scientific">Tanacetum cinerariifolium</name>
    <name type="common">Dalmatian daisy</name>
    <name type="synonym">Chrysanthemum cinerariifolium</name>
    <dbReference type="NCBI Taxonomy" id="118510"/>
    <lineage>
        <taxon>Eukaryota</taxon>
        <taxon>Viridiplantae</taxon>
        <taxon>Streptophyta</taxon>
        <taxon>Embryophyta</taxon>
        <taxon>Tracheophyta</taxon>
        <taxon>Spermatophyta</taxon>
        <taxon>Magnoliopsida</taxon>
        <taxon>eudicotyledons</taxon>
        <taxon>Gunneridae</taxon>
        <taxon>Pentapetalae</taxon>
        <taxon>asterids</taxon>
        <taxon>campanulids</taxon>
        <taxon>Asterales</taxon>
        <taxon>Asteraceae</taxon>
        <taxon>Asteroideae</taxon>
        <taxon>Anthemideae</taxon>
        <taxon>Anthemidinae</taxon>
        <taxon>Tanacetum</taxon>
    </lineage>
</organism>
<reference evidence="3" key="1">
    <citation type="journal article" date="2019" name="Sci. Rep.">
        <title>Draft genome of Tanacetum cinerariifolium, the natural source of mosquito coil.</title>
        <authorList>
            <person name="Yamashiro T."/>
            <person name="Shiraishi A."/>
            <person name="Satake H."/>
            <person name="Nakayama K."/>
        </authorList>
    </citation>
    <scope>NUCLEOTIDE SEQUENCE</scope>
</reference>
<dbReference type="PANTHER" id="PTHR24559:SF444">
    <property type="entry name" value="REVERSE TRANSCRIPTASE DOMAIN-CONTAINING PROTEIN"/>
    <property type="match status" value="1"/>
</dbReference>
<keyword evidence="3" id="KW-0695">RNA-directed DNA polymerase</keyword>